<sequence>MTEAFQNPVYDDFHETQLAEPGARGRVPGPAGVMAPLCAYKCARGVCESDRCAFVIASVIGSVARSGPPGPAGHPKPTGPTRRAEMDSFHVIKLNQLITSEGMEEGAMRALSPPGLIKGVNSSGIWLNLHR</sequence>
<organism evidence="2 3">
    <name type="scientific">Claviceps pusilla</name>
    <dbReference type="NCBI Taxonomy" id="123648"/>
    <lineage>
        <taxon>Eukaryota</taxon>
        <taxon>Fungi</taxon>
        <taxon>Dikarya</taxon>
        <taxon>Ascomycota</taxon>
        <taxon>Pezizomycotina</taxon>
        <taxon>Sordariomycetes</taxon>
        <taxon>Hypocreomycetidae</taxon>
        <taxon>Hypocreales</taxon>
        <taxon>Clavicipitaceae</taxon>
        <taxon>Claviceps</taxon>
    </lineage>
</organism>
<feature type="compositionally biased region" description="Pro residues" evidence="1">
    <location>
        <begin position="68"/>
        <end position="78"/>
    </location>
</feature>
<dbReference type="AlphaFoldDB" id="A0A9P7NBT2"/>
<evidence type="ECO:0000313" key="3">
    <source>
        <dbReference type="Proteomes" id="UP000748025"/>
    </source>
</evidence>
<dbReference type="Proteomes" id="UP000748025">
    <property type="component" value="Unassembled WGS sequence"/>
</dbReference>
<dbReference type="EMBL" id="SRPW01001149">
    <property type="protein sequence ID" value="KAG6006042.1"/>
    <property type="molecule type" value="Genomic_DNA"/>
</dbReference>
<keyword evidence="3" id="KW-1185">Reference proteome</keyword>
<reference evidence="2" key="1">
    <citation type="journal article" date="2020" name="bioRxiv">
        <title>Whole genome comparisons of ergot fungi reveals the divergence and evolution of species within the genus Claviceps are the result of varying mechanisms driving genome evolution and host range expansion.</title>
        <authorList>
            <person name="Wyka S.A."/>
            <person name="Mondo S.J."/>
            <person name="Liu M."/>
            <person name="Dettman J."/>
            <person name="Nalam V."/>
            <person name="Broders K.D."/>
        </authorList>
    </citation>
    <scope>NUCLEOTIDE SEQUENCE</scope>
    <source>
        <strain evidence="2">CCC 602</strain>
    </source>
</reference>
<name>A0A9P7NBT2_9HYPO</name>
<proteinExistence type="predicted"/>
<comment type="caution">
    <text evidence="2">The sequence shown here is derived from an EMBL/GenBank/DDBJ whole genome shotgun (WGS) entry which is preliminary data.</text>
</comment>
<feature type="region of interest" description="Disordered" evidence="1">
    <location>
        <begin position="63"/>
        <end position="84"/>
    </location>
</feature>
<evidence type="ECO:0000313" key="2">
    <source>
        <dbReference type="EMBL" id="KAG6006042.1"/>
    </source>
</evidence>
<evidence type="ECO:0000256" key="1">
    <source>
        <dbReference type="SAM" id="MobiDB-lite"/>
    </source>
</evidence>
<gene>
    <name evidence="2" type="ORF">E4U43_000496</name>
</gene>
<protein>
    <submittedName>
        <fullName evidence="2">Uncharacterized protein</fullName>
    </submittedName>
</protein>
<accession>A0A9P7NBT2</accession>